<evidence type="ECO:0000256" key="3">
    <source>
        <dbReference type="ARBA" id="ARBA00022946"/>
    </source>
</evidence>
<keyword evidence="2" id="KW-0806">Transcription termination</keyword>
<dbReference type="FunFam" id="1.25.70.10:FF:000016">
    <property type="entry name" value="Mitochondrial transcription termination factor-like"/>
    <property type="match status" value="1"/>
</dbReference>
<accession>A0A9R0W643</accession>
<evidence type="ECO:0000313" key="5">
    <source>
        <dbReference type="Proteomes" id="UP000324705"/>
    </source>
</evidence>
<dbReference type="PANTHER" id="PTHR13068:SF149">
    <property type="entry name" value="LRP_ASNC FAMILY TRANSCRIPTIONAL REGULATOR"/>
    <property type="match status" value="1"/>
</dbReference>
<dbReference type="InterPro" id="IPR003690">
    <property type="entry name" value="MTERF"/>
</dbReference>
<dbReference type="OMA" id="FIHAPRI"/>
<keyword evidence="2" id="KW-0804">Transcription</keyword>
<evidence type="ECO:0000313" key="4">
    <source>
        <dbReference type="EMBL" id="VAH98222.1"/>
    </source>
</evidence>
<dbReference type="Gramene" id="TRITD4Av1G233740.1">
    <property type="protein sequence ID" value="TRITD4Av1G233740.1"/>
    <property type="gene ID" value="TRITD4Av1G233740"/>
</dbReference>
<gene>
    <name evidence="4" type="ORF">TRITD_4Av1G233740</name>
</gene>
<dbReference type="InterPro" id="IPR038538">
    <property type="entry name" value="MTERF_sf"/>
</dbReference>
<dbReference type="Gene3D" id="1.25.70.10">
    <property type="entry name" value="Transcription termination factor 3, mitochondrial"/>
    <property type="match status" value="1"/>
</dbReference>
<sequence>MLHLRKRVLSGPPLPSTFPLLSLQRLLSTAAAPAVSSNPSFAVEEYLVATCGLTRAQALKASTKLSHLKSPAKPDAVLAFFAGLGLSGADVAAVVARDPQILCAGVETTLSPVVAGLTGLGLSQAEIARLVSLSPDNLRHRSVVSKIEYYLPLFGSIDNLFRPLKYGSGFLNSDLERVIKPNVKVLADCGLGACDIAKLFIHAPRILSAKPECFLLKVACAEGIGVPRGSGMFRQALHAVSYLSEDKIAAKLDNLKKTLRWSDTEVGIAVSKCPILLRRSNDVLQRLSEFLIAEVGLEPTYIAHRPEMLTRSLEGRLRPRYNVLRFLMENGLLKRNQSYCTIVKWTEKEFLENFVCPHKEAAPYLAEDYAAACKGEVPARFR</sequence>
<evidence type="ECO:0000256" key="1">
    <source>
        <dbReference type="ARBA" id="ARBA00007692"/>
    </source>
</evidence>
<dbReference type="GO" id="GO:0006353">
    <property type="term" value="P:DNA-templated transcription termination"/>
    <property type="evidence" value="ECO:0007669"/>
    <property type="project" value="UniProtKB-KW"/>
</dbReference>
<proteinExistence type="inferred from homology"/>
<evidence type="ECO:0000256" key="2">
    <source>
        <dbReference type="ARBA" id="ARBA00022472"/>
    </source>
</evidence>
<dbReference type="AlphaFoldDB" id="A0A9R0W643"/>
<dbReference type="Proteomes" id="UP000324705">
    <property type="component" value="Chromosome 4A"/>
</dbReference>
<keyword evidence="2" id="KW-0805">Transcription regulation</keyword>
<comment type="similarity">
    <text evidence="1">Belongs to the mTERF family.</text>
</comment>
<dbReference type="GO" id="GO:0003676">
    <property type="term" value="F:nucleic acid binding"/>
    <property type="evidence" value="ECO:0007669"/>
    <property type="project" value="InterPro"/>
</dbReference>
<dbReference type="PANTHER" id="PTHR13068">
    <property type="entry name" value="CGI-12 PROTEIN-RELATED"/>
    <property type="match status" value="1"/>
</dbReference>
<name>A0A9R0W643_TRITD</name>
<dbReference type="FunFam" id="1.25.70.10:FF:000001">
    <property type="entry name" value="Mitochondrial transcription termination factor-like"/>
    <property type="match status" value="1"/>
</dbReference>
<keyword evidence="5" id="KW-1185">Reference proteome</keyword>
<reference evidence="4 5" key="1">
    <citation type="submission" date="2017-09" db="EMBL/GenBank/DDBJ databases">
        <authorList>
            <consortium name="International Durum Wheat Genome Sequencing Consortium (IDWGSC)"/>
            <person name="Milanesi L."/>
        </authorList>
    </citation>
    <scope>NUCLEOTIDE SEQUENCE [LARGE SCALE GENOMIC DNA]</scope>
    <source>
        <strain evidence="5">cv. Svevo</strain>
    </source>
</reference>
<dbReference type="EMBL" id="LT934117">
    <property type="protein sequence ID" value="VAH98222.1"/>
    <property type="molecule type" value="Genomic_DNA"/>
</dbReference>
<dbReference type="Pfam" id="PF02536">
    <property type="entry name" value="mTERF"/>
    <property type="match status" value="2"/>
</dbReference>
<dbReference type="SMART" id="SM00733">
    <property type="entry name" value="Mterf"/>
    <property type="match status" value="5"/>
</dbReference>
<organism evidence="4 5">
    <name type="scientific">Triticum turgidum subsp. durum</name>
    <name type="common">Durum wheat</name>
    <name type="synonym">Triticum durum</name>
    <dbReference type="NCBI Taxonomy" id="4567"/>
    <lineage>
        <taxon>Eukaryota</taxon>
        <taxon>Viridiplantae</taxon>
        <taxon>Streptophyta</taxon>
        <taxon>Embryophyta</taxon>
        <taxon>Tracheophyta</taxon>
        <taxon>Spermatophyta</taxon>
        <taxon>Magnoliopsida</taxon>
        <taxon>Liliopsida</taxon>
        <taxon>Poales</taxon>
        <taxon>Poaceae</taxon>
        <taxon>BOP clade</taxon>
        <taxon>Pooideae</taxon>
        <taxon>Triticodae</taxon>
        <taxon>Triticeae</taxon>
        <taxon>Triticinae</taxon>
        <taxon>Triticum</taxon>
    </lineage>
</organism>
<keyword evidence="3" id="KW-0809">Transit peptide</keyword>
<protein>
    <submittedName>
        <fullName evidence="4">Uncharacterized protein</fullName>
    </submittedName>
</protein>